<comment type="caution">
    <text evidence="2">The sequence shown here is derived from an EMBL/GenBank/DDBJ whole genome shotgun (WGS) entry which is preliminary data.</text>
</comment>
<dbReference type="Gene3D" id="3.80.10.10">
    <property type="entry name" value="Ribonuclease Inhibitor"/>
    <property type="match status" value="2"/>
</dbReference>
<dbReference type="AlphaFoldDB" id="A0A9J6GW86"/>
<dbReference type="PANTHER" id="PTHR24111:SF0">
    <property type="entry name" value="LEUCINE-RICH REPEAT-CONTAINING PROTEIN"/>
    <property type="match status" value="1"/>
</dbReference>
<accession>A0A9J6GW86</accession>
<dbReference type="Proteomes" id="UP000821853">
    <property type="component" value="Unassembled WGS sequence"/>
</dbReference>
<reference evidence="2 3" key="1">
    <citation type="journal article" date="2020" name="Cell">
        <title>Large-Scale Comparative Analyses of Tick Genomes Elucidate Their Genetic Diversity and Vector Capacities.</title>
        <authorList>
            <consortium name="Tick Genome and Microbiome Consortium (TIGMIC)"/>
            <person name="Jia N."/>
            <person name="Wang J."/>
            <person name="Shi W."/>
            <person name="Du L."/>
            <person name="Sun Y."/>
            <person name="Zhan W."/>
            <person name="Jiang J.F."/>
            <person name="Wang Q."/>
            <person name="Zhang B."/>
            <person name="Ji P."/>
            <person name="Bell-Sakyi L."/>
            <person name="Cui X.M."/>
            <person name="Yuan T.T."/>
            <person name="Jiang B.G."/>
            <person name="Yang W.F."/>
            <person name="Lam T.T."/>
            <person name="Chang Q.C."/>
            <person name="Ding S.J."/>
            <person name="Wang X.J."/>
            <person name="Zhu J.G."/>
            <person name="Ruan X.D."/>
            <person name="Zhao L."/>
            <person name="Wei J.T."/>
            <person name="Ye R.Z."/>
            <person name="Que T.C."/>
            <person name="Du C.H."/>
            <person name="Zhou Y.H."/>
            <person name="Cheng J.X."/>
            <person name="Dai P.F."/>
            <person name="Guo W.B."/>
            <person name="Han X.H."/>
            <person name="Huang E.J."/>
            <person name="Li L.F."/>
            <person name="Wei W."/>
            <person name="Gao Y.C."/>
            <person name="Liu J.Z."/>
            <person name="Shao H.Z."/>
            <person name="Wang X."/>
            <person name="Wang C.C."/>
            <person name="Yang T.C."/>
            <person name="Huo Q.B."/>
            <person name="Li W."/>
            <person name="Chen H.Y."/>
            <person name="Chen S.E."/>
            <person name="Zhou L.G."/>
            <person name="Ni X.B."/>
            <person name="Tian J.H."/>
            <person name="Sheng Y."/>
            <person name="Liu T."/>
            <person name="Pan Y.S."/>
            <person name="Xia L.Y."/>
            <person name="Li J."/>
            <person name="Zhao F."/>
            <person name="Cao W.C."/>
        </authorList>
    </citation>
    <scope>NUCLEOTIDE SEQUENCE [LARGE SCALE GENOMIC DNA]</scope>
    <source>
        <strain evidence="2">HaeL-2018</strain>
    </source>
</reference>
<dbReference type="InterPro" id="IPR032675">
    <property type="entry name" value="LRR_dom_sf"/>
</dbReference>
<keyword evidence="1" id="KW-0677">Repeat</keyword>
<evidence type="ECO:0000313" key="2">
    <source>
        <dbReference type="EMBL" id="KAH9378631.1"/>
    </source>
</evidence>
<sequence length="703" mass="79215">MPALQPPIVQEYYGLFSGAKIRSPHLCTAMDSRPCQIVAQIPVCNELLYSVQLELHEYSPGKLGIRALEDVYLKLEGGYEIDQAFRLLCCLLSNHSCIASLCIELRSAFRKYEEMIGSSFRATSSLKSLKLRGNECLKQAVAHNIPFLAGLEELDCGWGEQLHDFIEPLCGILTVSSVLKKLTVKHCKFTTHDALLFWSALSGNSTLTDLSINCSCIVQEDANYIDAFGASLEKIPTLSTLAILWDLRGRSGELKYIISAIGHCRSVIKLSMKEFHVDIEDVQAIENLLTSNCSIRILRMIYCHWSTKPGIPAPSYESTDESDALSPSVRPWLNILRKNRSLEELRINFRAFSQTDCRAFFAELQKSTTLKRVDIEDHGRYFHARGILVSSHPFQNKGGLSATDRPDVIITHCKQLSDVSLVQYDKEDVSWMKMAVRALYQCTHVTTLLIYIPYSESAYAMDELIAGYIKNTHSLKEVRLKWALFPEDAVEPLCKMKIIGALKDNTSLRKLFLQSERFTEDEAILFTTMLRSSCKICHLEIFTSLKSTELLVNGLSPGFSRNYTLASLSCHWRDMPLTRHYCFVMDVVRRNRDLVMRAAHCAVGNDSRRCAEALELVAENPALLEKVCELGSVEEQEAVQTVLNALGTTLGLDGYMRVAGVVKSHVCCSTLNDRRLQLTDVDEYSWRCVRRLLRLSDVSPQAS</sequence>
<dbReference type="PANTHER" id="PTHR24111">
    <property type="entry name" value="LEUCINE-RICH REPEAT-CONTAINING PROTEIN 34"/>
    <property type="match status" value="1"/>
</dbReference>
<protein>
    <recommendedName>
        <fullName evidence="4">Nlr family card domain protein</fullName>
    </recommendedName>
</protein>
<evidence type="ECO:0008006" key="4">
    <source>
        <dbReference type="Google" id="ProtNLM"/>
    </source>
</evidence>
<dbReference type="InterPro" id="IPR052201">
    <property type="entry name" value="LRR-containing_regulator"/>
</dbReference>
<organism evidence="2 3">
    <name type="scientific">Haemaphysalis longicornis</name>
    <name type="common">Bush tick</name>
    <dbReference type="NCBI Taxonomy" id="44386"/>
    <lineage>
        <taxon>Eukaryota</taxon>
        <taxon>Metazoa</taxon>
        <taxon>Ecdysozoa</taxon>
        <taxon>Arthropoda</taxon>
        <taxon>Chelicerata</taxon>
        <taxon>Arachnida</taxon>
        <taxon>Acari</taxon>
        <taxon>Parasitiformes</taxon>
        <taxon>Ixodida</taxon>
        <taxon>Ixodoidea</taxon>
        <taxon>Ixodidae</taxon>
        <taxon>Haemaphysalinae</taxon>
        <taxon>Haemaphysalis</taxon>
    </lineage>
</organism>
<proteinExistence type="predicted"/>
<gene>
    <name evidence="2" type="ORF">HPB48_019318</name>
</gene>
<evidence type="ECO:0000256" key="1">
    <source>
        <dbReference type="ARBA" id="ARBA00022737"/>
    </source>
</evidence>
<dbReference type="OrthoDB" id="6477647at2759"/>
<keyword evidence="3" id="KW-1185">Reference proteome</keyword>
<dbReference type="VEuPathDB" id="VectorBase:HLOH_051740"/>
<name>A0A9J6GW86_HAELO</name>
<dbReference type="EMBL" id="JABSTR010000009">
    <property type="protein sequence ID" value="KAH9378631.1"/>
    <property type="molecule type" value="Genomic_DNA"/>
</dbReference>
<evidence type="ECO:0000313" key="3">
    <source>
        <dbReference type="Proteomes" id="UP000821853"/>
    </source>
</evidence>
<dbReference type="SUPFAM" id="SSF52047">
    <property type="entry name" value="RNI-like"/>
    <property type="match status" value="2"/>
</dbReference>
<dbReference type="OMA" id="CKICHLE"/>